<organism evidence="1 2">
    <name type="scientific">Halococcus hamelinensis 100A6</name>
    <dbReference type="NCBI Taxonomy" id="1132509"/>
    <lineage>
        <taxon>Archaea</taxon>
        <taxon>Methanobacteriati</taxon>
        <taxon>Methanobacteriota</taxon>
        <taxon>Stenosarchaea group</taxon>
        <taxon>Halobacteria</taxon>
        <taxon>Halobacteriales</taxon>
        <taxon>Halococcaceae</taxon>
        <taxon>Halococcus</taxon>
    </lineage>
</organism>
<dbReference type="PANTHER" id="PTHR42658:SF1">
    <property type="entry name" value="HYDROLASE TATD"/>
    <property type="match status" value="1"/>
</dbReference>
<dbReference type="InterPro" id="IPR012022">
    <property type="entry name" value="UCP005295"/>
</dbReference>
<dbReference type="Gene3D" id="3.20.20.140">
    <property type="entry name" value="Metal-dependent hydrolases"/>
    <property type="match status" value="1"/>
</dbReference>
<dbReference type="eggNOG" id="arCOG00892">
    <property type="taxonomic scope" value="Archaea"/>
</dbReference>
<dbReference type="OrthoDB" id="359310at2157"/>
<dbReference type="Pfam" id="PF01026">
    <property type="entry name" value="TatD_DNase"/>
    <property type="match status" value="1"/>
</dbReference>
<dbReference type="EMBL" id="AOMB01000042">
    <property type="protein sequence ID" value="EMA36196.1"/>
    <property type="molecule type" value="Genomic_DNA"/>
</dbReference>
<gene>
    <name evidence="1" type="ORF">C447_15526</name>
</gene>
<dbReference type="InterPro" id="IPR001130">
    <property type="entry name" value="TatD-like"/>
</dbReference>
<evidence type="ECO:0000313" key="1">
    <source>
        <dbReference type="EMBL" id="EMA36196.1"/>
    </source>
</evidence>
<keyword evidence="2" id="KW-1185">Reference proteome</keyword>
<name>M0LRU3_9EURY</name>
<comment type="caution">
    <text evidence="1">The sequence shown here is derived from an EMBL/GenBank/DDBJ whole genome shotgun (WGS) entry which is preliminary data.</text>
</comment>
<dbReference type="Proteomes" id="UP000011566">
    <property type="component" value="Unassembled WGS sequence"/>
</dbReference>
<reference evidence="1 2" key="1">
    <citation type="journal article" date="2014" name="PLoS Genet.">
        <title>Phylogenetically driven sequencing of extremely halophilic archaea reveals strategies for static and dynamic osmo-response.</title>
        <authorList>
            <person name="Becker E.A."/>
            <person name="Seitzer P.M."/>
            <person name="Tritt A."/>
            <person name="Larsen D."/>
            <person name="Krusor M."/>
            <person name="Yao A.I."/>
            <person name="Wu D."/>
            <person name="Madern D."/>
            <person name="Eisen J.A."/>
            <person name="Darling A.E."/>
            <person name="Facciotti M.T."/>
        </authorList>
    </citation>
    <scope>NUCLEOTIDE SEQUENCE [LARGE SCALE GENOMIC DNA]</scope>
    <source>
        <strain evidence="1 2">100A6</strain>
    </source>
</reference>
<dbReference type="SUPFAM" id="SSF51556">
    <property type="entry name" value="Metallo-dependent hydrolases"/>
    <property type="match status" value="1"/>
</dbReference>
<proteinExistence type="predicted"/>
<dbReference type="InterPro" id="IPR032466">
    <property type="entry name" value="Metal_Hydrolase"/>
</dbReference>
<dbReference type="PANTHER" id="PTHR42658">
    <property type="entry name" value="HYDROLASE TATD"/>
    <property type="match status" value="1"/>
</dbReference>
<evidence type="ECO:0000313" key="2">
    <source>
        <dbReference type="Proteomes" id="UP000011566"/>
    </source>
</evidence>
<dbReference type="PATRIC" id="fig|1132509.6.peg.3605"/>
<dbReference type="RefSeq" id="WP_007695493.1">
    <property type="nucleotide sequence ID" value="NZ_AJRK01000376.1"/>
</dbReference>
<accession>M0LRU3</accession>
<dbReference type="GO" id="GO:0016788">
    <property type="term" value="F:hydrolase activity, acting on ester bonds"/>
    <property type="evidence" value="ECO:0007669"/>
    <property type="project" value="InterPro"/>
</dbReference>
<sequence length="333" mass="36778">MAPSYPTQRPTDATHLPADEFDLPTALLNLPWIDSHTHAQTLSWADRERYSLAGCRAMVMVASGYHWTPYKPVTAADVRFLWDDAINRRRAIERDHFFEAGLALGAHTGVRIENPADLVGSMADYCGLDEVVAVGETGVTPTQHVESWELDAQFELVRAQMELADEHDLPVILHTPNARDTGPDYRPGVGLPGFELNTELAQEPVLTGENPALEAVEIDFDAAREAGLAEEQVVASHADPNNVDYLLGETDCYASFTVGYEWLTGVTAADVAEAIEEYGPDRVLVETDCANVLDTDVFSVKRTILELYRLGIDVDHIRQVVFENPRNVYGLAD</sequence>
<dbReference type="AlphaFoldDB" id="M0LRU3"/>
<protein>
    <submittedName>
        <fullName evidence="1">Uncharacterized protein</fullName>
    </submittedName>
</protein>